<accession>A0ABM8VWD7</accession>
<dbReference type="Pfam" id="PF00075">
    <property type="entry name" value="RNase_H"/>
    <property type="match status" value="1"/>
</dbReference>
<dbReference type="Gene3D" id="3.30.420.10">
    <property type="entry name" value="Ribonuclease H-like superfamily/Ribonuclease H"/>
    <property type="match status" value="1"/>
</dbReference>
<dbReference type="InterPro" id="IPR002156">
    <property type="entry name" value="RNaseH_domain"/>
</dbReference>
<organism evidence="3 4">
    <name type="scientific">Gigaspora margarita</name>
    <dbReference type="NCBI Taxonomy" id="4874"/>
    <lineage>
        <taxon>Eukaryota</taxon>
        <taxon>Fungi</taxon>
        <taxon>Fungi incertae sedis</taxon>
        <taxon>Mucoromycota</taxon>
        <taxon>Glomeromycotina</taxon>
        <taxon>Glomeromycetes</taxon>
        <taxon>Diversisporales</taxon>
        <taxon>Gigasporaceae</taxon>
        <taxon>Gigaspora</taxon>
    </lineage>
</organism>
<dbReference type="EMBL" id="CAJVQB010000069">
    <property type="protein sequence ID" value="CAG8463239.1"/>
    <property type="molecule type" value="Genomic_DNA"/>
</dbReference>
<dbReference type="Proteomes" id="UP000789901">
    <property type="component" value="Unassembled WGS sequence"/>
</dbReference>
<feature type="region of interest" description="Disordered" evidence="1">
    <location>
        <begin position="221"/>
        <end position="268"/>
    </location>
</feature>
<sequence length="300" mass="34939">MNWSSPLCAEQDAIAIALLAVPVGSIVQLYSDSKNAINLVKQVVERWNRRELKLQIEVNEIALSLNKIRAHNRVRENKRADSLAKAEIKEGQKLSIVSSWTRSMRVALYWGDRVIDRPLRDFREMGIANDERKDKTNGKRSTLKEKKVEKEATKEVIKKEKKSKTIKYVTEKDILNFFGKNDEKKIERRKLLMKSILSHECEKNTNIKDKKKDHEIIVETKKRRKDRNVENESLRSQKEKKNSRQEKKINKVEGIDETKETKKEKSDRITKEAIEEIEIIVIGGWNPTWSSVCWAGSSKN</sequence>
<keyword evidence="4" id="KW-1185">Reference proteome</keyword>
<gene>
    <name evidence="3" type="ORF">GMARGA_LOCUS411</name>
</gene>
<evidence type="ECO:0000313" key="4">
    <source>
        <dbReference type="Proteomes" id="UP000789901"/>
    </source>
</evidence>
<dbReference type="SUPFAM" id="SSF53098">
    <property type="entry name" value="Ribonuclease H-like"/>
    <property type="match status" value="1"/>
</dbReference>
<evidence type="ECO:0000313" key="3">
    <source>
        <dbReference type="EMBL" id="CAG8463239.1"/>
    </source>
</evidence>
<proteinExistence type="predicted"/>
<dbReference type="InterPro" id="IPR012337">
    <property type="entry name" value="RNaseH-like_sf"/>
</dbReference>
<evidence type="ECO:0000259" key="2">
    <source>
        <dbReference type="Pfam" id="PF00075"/>
    </source>
</evidence>
<dbReference type="InterPro" id="IPR036397">
    <property type="entry name" value="RNaseH_sf"/>
</dbReference>
<feature type="compositionally biased region" description="Basic and acidic residues" evidence="1">
    <location>
        <begin position="227"/>
        <end position="268"/>
    </location>
</feature>
<feature type="domain" description="RNase H type-1" evidence="2">
    <location>
        <begin position="9"/>
        <end position="88"/>
    </location>
</feature>
<evidence type="ECO:0000256" key="1">
    <source>
        <dbReference type="SAM" id="MobiDB-lite"/>
    </source>
</evidence>
<reference evidence="3 4" key="1">
    <citation type="submission" date="2021-06" db="EMBL/GenBank/DDBJ databases">
        <authorList>
            <person name="Kallberg Y."/>
            <person name="Tangrot J."/>
            <person name="Rosling A."/>
        </authorList>
    </citation>
    <scope>NUCLEOTIDE SEQUENCE [LARGE SCALE GENOMIC DNA]</scope>
    <source>
        <strain evidence="3 4">120-4 pot B 10/14</strain>
    </source>
</reference>
<protein>
    <submittedName>
        <fullName evidence="3">19420_t:CDS:1</fullName>
    </submittedName>
</protein>
<comment type="caution">
    <text evidence="3">The sequence shown here is derived from an EMBL/GenBank/DDBJ whole genome shotgun (WGS) entry which is preliminary data.</text>
</comment>
<name>A0ABM8VWD7_GIGMA</name>